<evidence type="ECO:0000256" key="1">
    <source>
        <dbReference type="ARBA" id="ARBA00006484"/>
    </source>
</evidence>
<dbReference type="Pfam" id="PF13561">
    <property type="entry name" value="adh_short_C2"/>
    <property type="match status" value="1"/>
</dbReference>
<dbReference type="PANTHER" id="PTHR48107">
    <property type="entry name" value="NADPH-DEPENDENT ALDEHYDE REDUCTASE-LIKE PROTEIN, CHLOROPLASTIC-RELATED"/>
    <property type="match status" value="1"/>
</dbReference>
<dbReference type="InParanoid" id="A0A165TEF3"/>
<evidence type="ECO:0000256" key="3">
    <source>
        <dbReference type="ARBA" id="ARBA00023002"/>
    </source>
</evidence>
<dbReference type="Gene3D" id="3.40.50.720">
    <property type="entry name" value="NAD(P)-binding Rossmann-like Domain"/>
    <property type="match status" value="1"/>
</dbReference>
<gene>
    <name evidence="5" type="ORF">NEOLEDRAFT_228451</name>
</gene>
<protein>
    <submittedName>
        <fullName evidence="5">Putative versicolorin reductase</fullName>
    </submittedName>
</protein>
<accession>A0A165TEF3</accession>
<organism evidence="5 6">
    <name type="scientific">Neolentinus lepideus HHB14362 ss-1</name>
    <dbReference type="NCBI Taxonomy" id="1314782"/>
    <lineage>
        <taxon>Eukaryota</taxon>
        <taxon>Fungi</taxon>
        <taxon>Dikarya</taxon>
        <taxon>Basidiomycota</taxon>
        <taxon>Agaricomycotina</taxon>
        <taxon>Agaricomycetes</taxon>
        <taxon>Gloeophyllales</taxon>
        <taxon>Gloeophyllaceae</taxon>
        <taxon>Neolentinus</taxon>
    </lineage>
</organism>
<dbReference type="SMART" id="SM00822">
    <property type="entry name" value="PKS_KR"/>
    <property type="match status" value="1"/>
</dbReference>
<dbReference type="SUPFAM" id="SSF51735">
    <property type="entry name" value="NAD(P)-binding Rossmann-fold domains"/>
    <property type="match status" value="1"/>
</dbReference>
<evidence type="ECO:0000313" key="6">
    <source>
        <dbReference type="Proteomes" id="UP000076761"/>
    </source>
</evidence>
<name>A0A165TEF3_9AGAM</name>
<dbReference type="OrthoDB" id="5327538at2759"/>
<dbReference type="PROSITE" id="PS00061">
    <property type="entry name" value="ADH_SHORT"/>
    <property type="match status" value="1"/>
</dbReference>
<keyword evidence="6" id="KW-1185">Reference proteome</keyword>
<dbReference type="PRINTS" id="PR00081">
    <property type="entry name" value="GDHRDH"/>
</dbReference>
<dbReference type="FunFam" id="3.40.50.720:FF:000084">
    <property type="entry name" value="Short-chain dehydrogenase reductase"/>
    <property type="match status" value="1"/>
</dbReference>
<keyword evidence="2" id="KW-0521">NADP</keyword>
<dbReference type="GO" id="GO:0016614">
    <property type="term" value="F:oxidoreductase activity, acting on CH-OH group of donors"/>
    <property type="evidence" value="ECO:0007669"/>
    <property type="project" value="UniProtKB-ARBA"/>
</dbReference>
<dbReference type="InterPro" id="IPR036291">
    <property type="entry name" value="NAD(P)-bd_dom_sf"/>
</dbReference>
<dbReference type="InterPro" id="IPR002347">
    <property type="entry name" value="SDR_fam"/>
</dbReference>
<reference evidence="5 6" key="1">
    <citation type="journal article" date="2016" name="Mol. Biol. Evol.">
        <title>Comparative Genomics of Early-Diverging Mushroom-Forming Fungi Provides Insights into the Origins of Lignocellulose Decay Capabilities.</title>
        <authorList>
            <person name="Nagy L.G."/>
            <person name="Riley R."/>
            <person name="Tritt A."/>
            <person name="Adam C."/>
            <person name="Daum C."/>
            <person name="Floudas D."/>
            <person name="Sun H."/>
            <person name="Yadav J.S."/>
            <person name="Pangilinan J."/>
            <person name="Larsson K.H."/>
            <person name="Matsuura K."/>
            <person name="Barry K."/>
            <person name="Labutti K."/>
            <person name="Kuo R."/>
            <person name="Ohm R.A."/>
            <person name="Bhattacharya S.S."/>
            <person name="Shirouzu T."/>
            <person name="Yoshinaga Y."/>
            <person name="Martin F.M."/>
            <person name="Grigoriev I.V."/>
            <person name="Hibbett D.S."/>
        </authorList>
    </citation>
    <scope>NUCLEOTIDE SEQUENCE [LARGE SCALE GENOMIC DNA]</scope>
    <source>
        <strain evidence="5 6">HHB14362 ss-1</strain>
    </source>
</reference>
<keyword evidence="3" id="KW-0560">Oxidoreductase</keyword>
<dbReference type="InterPro" id="IPR020904">
    <property type="entry name" value="Sc_DH/Rdtase_CS"/>
</dbReference>
<dbReference type="AlphaFoldDB" id="A0A165TEF3"/>
<dbReference type="Proteomes" id="UP000076761">
    <property type="component" value="Unassembled WGS sequence"/>
</dbReference>
<dbReference type="EMBL" id="KV425566">
    <property type="protein sequence ID" value="KZT26545.1"/>
    <property type="molecule type" value="Genomic_DNA"/>
</dbReference>
<proteinExistence type="inferred from homology"/>
<evidence type="ECO:0000313" key="5">
    <source>
        <dbReference type="EMBL" id="KZT26545.1"/>
    </source>
</evidence>
<feature type="domain" description="Ketoreductase" evidence="4">
    <location>
        <begin position="12"/>
        <end position="191"/>
    </location>
</feature>
<dbReference type="STRING" id="1314782.A0A165TEF3"/>
<sequence length="264" mass="28195">MSQLKPRNLQGKVALITGSSRGLGRQIALELASRGASVVINYAKSAGPAQEVVKEAEELGVKAVAIQADVSNPEDIEKLFTRAVEVMGKMDIVMSNSGVEFFSKIEDVTPADFDRVFNINTRGQFFVAQQAWKHVSEGGRLILMSSISAQSKGVHNHPLYAGSKAAVEAFARCLAVDFGPKRITVNALAPGGVKSDMYRESAPKYIPGSENWSEEQIDAAMAKMSPLNRVAVPDDIAKVVAFLASDDSEWVNGQTLTLGGGAAL</sequence>
<dbReference type="PRINTS" id="PR00080">
    <property type="entry name" value="SDRFAMILY"/>
</dbReference>
<evidence type="ECO:0000259" key="4">
    <source>
        <dbReference type="SMART" id="SM00822"/>
    </source>
</evidence>
<evidence type="ECO:0000256" key="2">
    <source>
        <dbReference type="ARBA" id="ARBA00022857"/>
    </source>
</evidence>
<dbReference type="PANTHER" id="PTHR48107:SF7">
    <property type="entry name" value="RE15974P"/>
    <property type="match status" value="1"/>
</dbReference>
<comment type="similarity">
    <text evidence="1">Belongs to the short-chain dehydrogenases/reductases (SDR) family.</text>
</comment>
<dbReference type="InterPro" id="IPR057326">
    <property type="entry name" value="KR_dom"/>
</dbReference>